<evidence type="ECO:0000313" key="1">
    <source>
        <dbReference type="EMBL" id="SOD91850.1"/>
    </source>
</evidence>
<dbReference type="Pfam" id="PF04214">
    <property type="entry name" value="DUF411"/>
    <property type="match status" value="1"/>
</dbReference>
<name>A0A286G8J4_9PROT</name>
<dbReference type="RefSeq" id="WP_097277917.1">
    <property type="nucleotide sequence ID" value="NZ_OCNJ01000002.1"/>
</dbReference>
<accession>A0A286G8J4</accession>
<dbReference type="OrthoDB" id="14727at2"/>
<sequence>MISRRKTLGGAAAVLALGAGLLTFGFGGGGTATAEAAEMEVWKSPSCGCCGGWIDHMRAEGFTLKVHDVEDVTPVKMQHDVPAEMASCHTAVIDGYVVEGHVPASDVRRLLTERPKATGLAIPGMPQSAPGMDIPGEPYEVLLFDGDRTQVYARH</sequence>
<proteinExistence type="predicted"/>
<gene>
    <name evidence="1" type="ORF">SAMN05421508_102139</name>
</gene>
<keyword evidence="2" id="KW-1185">Reference proteome</keyword>
<dbReference type="Proteomes" id="UP000219621">
    <property type="component" value="Unassembled WGS sequence"/>
</dbReference>
<evidence type="ECO:0000313" key="2">
    <source>
        <dbReference type="Proteomes" id="UP000219621"/>
    </source>
</evidence>
<organism evidence="1 2">
    <name type="scientific">Caenispirillum bisanense</name>
    <dbReference type="NCBI Taxonomy" id="414052"/>
    <lineage>
        <taxon>Bacteria</taxon>
        <taxon>Pseudomonadati</taxon>
        <taxon>Pseudomonadota</taxon>
        <taxon>Alphaproteobacteria</taxon>
        <taxon>Rhodospirillales</taxon>
        <taxon>Novispirillaceae</taxon>
        <taxon>Caenispirillum</taxon>
    </lineage>
</organism>
<dbReference type="EMBL" id="OCNJ01000002">
    <property type="protein sequence ID" value="SOD91850.1"/>
    <property type="molecule type" value="Genomic_DNA"/>
</dbReference>
<reference evidence="2" key="1">
    <citation type="submission" date="2017-09" db="EMBL/GenBank/DDBJ databases">
        <authorList>
            <person name="Varghese N."/>
            <person name="Submissions S."/>
        </authorList>
    </citation>
    <scope>NUCLEOTIDE SEQUENCE [LARGE SCALE GENOMIC DNA]</scope>
    <source>
        <strain evidence="2">USBA 140</strain>
    </source>
</reference>
<dbReference type="AlphaFoldDB" id="A0A286G8J4"/>
<dbReference type="PROSITE" id="PS51318">
    <property type="entry name" value="TAT"/>
    <property type="match status" value="1"/>
</dbReference>
<dbReference type="InterPro" id="IPR006311">
    <property type="entry name" value="TAT_signal"/>
</dbReference>
<dbReference type="InterPro" id="IPR007332">
    <property type="entry name" value="DUF411"/>
</dbReference>
<protein>
    <submittedName>
        <fullName evidence="1">Uncharacterized conserved protein</fullName>
    </submittedName>
</protein>